<evidence type="ECO:0000256" key="1">
    <source>
        <dbReference type="ARBA" id="ARBA00022603"/>
    </source>
</evidence>
<dbReference type="Proteomes" id="UP000003100">
    <property type="component" value="Unassembled WGS sequence"/>
</dbReference>
<dbReference type="AlphaFoldDB" id="C0CIH7"/>
<evidence type="ECO:0000313" key="6">
    <source>
        <dbReference type="Proteomes" id="UP000003100"/>
    </source>
</evidence>
<dbReference type="InterPro" id="IPR013216">
    <property type="entry name" value="Methyltransf_11"/>
</dbReference>
<dbReference type="EMBL" id="ACBZ01000023">
    <property type="protein sequence ID" value="EEG50475.1"/>
    <property type="molecule type" value="Genomic_DNA"/>
</dbReference>
<evidence type="ECO:0000256" key="2">
    <source>
        <dbReference type="ARBA" id="ARBA00022679"/>
    </source>
</evidence>
<dbReference type="SUPFAM" id="SSF53335">
    <property type="entry name" value="S-adenosyl-L-methionine-dependent methyltransferases"/>
    <property type="match status" value="1"/>
</dbReference>
<dbReference type="PANTHER" id="PTHR43464">
    <property type="entry name" value="METHYLTRANSFERASE"/>
    <property type="match status" value="1"/>
</dbReference>
<sequence>MNIGLNRQMRFEDVQEASMNNYWNERSSSYSEMNMRQFYSEQKNTWEWMIFSRVKEDRPLNVLDIGTGPGFFAILAALRGHKVTAVDMNGKMLVNARKNARRAGVQVNFQQVGHELPFPEKSFDLILSRDVTWTLTEPEKQLRTWVRILKEEGTLLYFDAEWNFHLRNQECFDKWQEAKKAMEEKGLEFYSKAEELDQIAATLPMTYRKRPEWDAQFWRGEKMQCSVHENLNSVIFNEEEQLRYQLHPVFLVEVRR</sequence>
<dbReference type="HOGENOM" id="CLU_037990_4_0_9"/>
<dbReference type="GO" id="GO:0032259">
    <property type="term" value="P:methylation"/>
    <property type="evidence" value="ECO:0007669"/>
    <property type="project" value="UniProtKB-KW"/>
</dbReference>
<comment type="caution">
    <text evidence="5">The sequence shown here is derived from an EMBL/GenBank/DDBJ whole genome shotgun (WGS) entry which is preliminary data.</text>
</comment>
<evidence type="ECO:0000256" key="3">
    <source>
        <dbReference type="ARBA" id="ARBA00022691"/>
    </source>
</evidence>
<dbReference type="PANTHER" id="PTHR43464:SF19">
    <property type="entry name" value="UBIQUINONE BIOSYNTHESIS O-METHYLTRANSFERASE, MITOCHONDRIAL"/>
    <property type="match status" value="1"/>
</dbReference>
<dbReference type="PATRIC" id="fig|476272.21.peg.3646"/>
<organism evidence="5 6">
    <name type="scientific">Blautia hydrogenotrophica (strain DSM 10507 / JCM 14656 / S5a33)</name>
    <name type="common">Ruminococcus hydrogenotrophicus</name>
    <dbReference type="NCBI Taxonomy" id="476272"/>
    <lineage>
        <taxon>Bacteria</taxon>
        <taxon>Bacillati</taxon>
        <taxon>Bacillota</taxon>
        <taxon>Clostridia</taxon>
        <taxon>Lachnospirales</taxon>
        <taxon>Lachnospiraceae</taxon>
        <taxon>Blautia</taxon>
    </lineage>
</organism>
<evidence type="ECO:0000313" key="5">
    <source>
        <dbReference type="EMBL" id="EEG50475.1"/>
    </source>
</evidence>
<name>C0CIH7_BLAHS</name>
<dbReference type="RefSeq" id="WP_005946005.1">
    <property type="nucleotide sequence ID" value="NZ_CP136423.1"/>
</dbReference>
<dbReference type="eggNOG" id="COG2226">
    <property type="taxonomic scope" value="Bacteria"/>
</dbReference>
<dbReference type="Pfam" id="PF08241">
    <property type="entry name" value="Methyltransf_11"/>
    <property type="match status" value="1"/>
</dbReference>
<keyword evidence="2" id="KW-0808">Transferase</keyword>
<gene>
    <name evidence="5" type="ORF">RUMHYD_00641</name>
</gene>
<evidence type="ECO:0000259" key="4">
    <source>
        <dbReference type="Pfam" id="PF08241"/>
    </source>
</evidence>
<keyword evidence="6" id="KW-1185">Reference proteome</keyword>
<dbReference type="Gene3D" id="3.40.50.150">
    <property type="entry name" value="Vaccinia Virus protein VP39"/>
    <property type="match status" value="1"/>
</dbReference>
<dbReference type="CDD" id="cd02440">
    <property type="entry name" value="AdoMet_MTases"/>
    <property type="match status" value="1"/>
</dbReference>
<protein>
    <recommendedName>
        <fullName evidence="4">Methyltransferase type 11 domain-containing protein</fullName>
    </recommendedName>
</protein>
<feature type="domain" description="Methyltransferase type 11" evidence="4">
    <location>
        <begin position="63"/>
        <end position="156"/>
    </location>
</feature>
<reference evidence="5 6" key="2">
    <citation type="submission" date="2009-02" db="EMBL/GenBank/DDBJ databases">
        <title>Draft genome sequence of Blautia hydrogenotrophica DSM 10507 (Ruminococcus hydrogenotrophicus DSM 10507).</title>
        <authorList>
            <person name="Sudarsanam P."/>
            <person name="Ley R."/>
            <person name="Guruge J."/>
            <person name="Turnbaugh P.J."/>
            <person name="Mahowald M."/>
            <person name="Liep D."/>
            <person name="Gordon J."/>
        </authorList>
    </citation>
    <scope>NUCLEOTIDE SEQUENCE [LARGE SCALE GENOMIC DNA]</scope>
    <source>
        <strain evidence="6">DSM 10507 / JCM 14656 / S5a33</strain>
    </source>
</reference>
<dbReference type="GO" id="GO:0008757">
    <property type="term" value="F:S-adenosylmethionine-dependent methyltransferase activity"/>
    <property type="evidence" value="ECO:0007669"/>
    <property type="project" value="InterPro"/>
</dbReference>
<reference evidence="5 6" key="1">
    <citation type="submission" date="2009-01" db="EMBL/GenBank/DDBJ databases">
        <authorList>
            <person name="Fulton L."/>
            <person name="Clifton S."/>
            <person name="Fulton B."/>
            <person name="Xu J."/>
            <person name="Minx P."/>
            <person name="Pepin K.H."/>
            <person name="Johnson M."/>
            <person name="Bhonagiri V."/>
            <person name="Nash W.E."/>
            <person name="Mardis E.R."/>
            <person name="Wilson R.K."/>
        </authorList>
    </citation>
    <scope>NUCLEOTIDE SEQUENCE [LARGE SCALE GENOMIC DNA]</scope>
    <source>
        <strain evidence="6">DSM 10507 / JCM 14656 / S5a33</strain>
    </source>
</reference>
<proteinExistence type="predicted"/>
<keyword evidence="3" id="KW-0949">S-adenosyl-L-methionine</keyword>
<accession>C0CIH7</accession>
<dbReference type="GeneID" id="86821870"/>
<dbReference type="InterPro" id="IPR029063">
    <property type="entry name" value="SAM-dependent_MTases_sf"/>
</dbReference>
<keyword evidence="1" id="KW-0489">Methyltransferase</keyword>